<dbReference type="PANTHER" id="PTHR33240">
    <property type="entry name" value="OS08G0508500 PROTEIN"/>
    <property type="match status" value="1"/>
</dbReference>
<evidence type="ECO:0008006" key="2">
    <source>
        <dbReference type="Google" id="ProtNLM"/>
    </source>
</evidence>
<accession>A0AAW2WT52</accession>
<reference evidence="1" key="2">
    <citation type="journal article" date="2024" name="Plant">
        <title>Genomic evolution and insights into agronomic trait innovations of Sesamum species.</title>
        <authorList>
            <person name="Miao H."/>
            <person name="Wang L."/>
            <person name="Qu L."/>
            <person name="Liu H."/>
            <person name="Sun Y."/>
            <person name="Le M."/>
            <person name="Wang Q."/>
            <person name="Wei S."/>
            <person name="Zheng Y."/>
            <person name="Lin W."/>
            <person name="Duan Y."/>
            <person name="Cao H."/>
            <person name="Xiong S."/>
            <person name="Wang X."/>
            <person name="Wei L."/>
            <person name="Li C."/>
            <person name="Ma Q."/>
            <person name="Ju M."/>
            <person name="Zhao R."/>
            <person name="Li G."/>
            <person name="Mu C."/>
            <person name="Tian Q."/>
            <person name="Mei H."/>
            <person name="Zhang T."/>
            <person name="Gao T."/>
            <person name="Zhang H."/>
        </authorList>
    </citation>
    <scope>NUCLEOTIDE SEQUENCE</scope>
    <source>
        <strain evidence="1">KEN1</strain>
    </source>
</reference>
<gene>
    <name evidence="1" type="ORF">Slati_2166800</name>
</gene>
<comment type="caution">
    <text evidence="1">The sequence shown here is derived from an EMBL/GenBank/DDBJ whole genome shotgun (WGS) entry which is preliminary data.</text>
</comment>
<name>A0AAW2WT52_9LAMI</name>
<dbReference type="EMBL" id="JACGWN010000007">
    <property type="protein sequence ID" value="KAL0444441.1"/>
    <property type="molecule type" value="Genomic_DNA"/>
</dbReference>
<dbReference type="AlphaFoldDB" id="A0AAW2WT52"/>
<organism evidence="1">
    <name type="scientific">Sesamum latifolium</name>
    <dbReference type="NCBI Taxonomy" id="2727402"/>
    <lineage>
        <taxon>Eukaryota</taxon>
        <taxon>Viridiplantae</taxon>
        <taxon>Streptophyta</taxon>
        <taxon>Embryophyta</taxon>
        <taxon>Tracheophyta</taxon>
        <taxon>Spermatophyta</taxon>
        <taxon>Magnoliopsida</taxon>
        <taxon>eudicotyledons</taxon>
        <taxon>Gunneridae</taxon>
        <taxon>Pentapetalae</taxon>
        <taxon>asterids</taxon>
        <taxon>lamiids</taxon>
        <taxon>Lamiales</taxon>
        <taxon>Pedaliaceae</taxon>
        <taxon>Sesamum</taxon>
    </lineage>
</organism>
<evidence type="ECO:0000313" key="1">
    <source>
        <dbReference type="EMBL" id="KAL0444441.1"/>
    </source>
</evidence>
<reference evidence="1" key="1">
    <citation type="submission" date="2020-06" db="EMBL/GenBank/DDBJ databases">
        <authorList>
            <person name="Li T."/>
            <person name="Hu X."/>
            <person name="Zhang T."/>
            <person name="Song X."/>
            <person name="Zhang H."/>
            <person name="Dai N."/>
            <person name="Sheng W."/>
            <person name="Hou X."/>
            <person name="Wei L."/>
        </authorList>
    </citation>
    <scope>NUCLEOTIDE SEQUENCE</scope>
    <source>
        <strain evidence="1">KEN1</strain>
        <tissue evidence="1">Leaf</tissue>
    </source>
</reference>
<proteinExistence type="predicted"/>
<protein>
    <recommendedName>
        <fullName evidence="2">Gag-pol polyprotein</fullName>
    </recommendedName>
</protein>
<sequence length="132" mass="15077">MIEGGSYGGAMRSSRKRHLREVNRQVYVNTTQSPTKGKEVCPITFTEEDEKGVMFPHEDAVVISAIISNMEVRRILIDSGSSVDVMFLEAYQKMGFGKKFDLPARHQPRRIRRKCDTTLGRNSTPHLHKKRT</sequence>
<dbReference type="PANTHER" id="PTHR33240:SF8">
    <property type="entry name" value="OS03G0439900 PROTEIN"/>
    <property type="match status" value="1"/>
</dbReference>